<organism evidence="1 2">
    <name type="scientific">Xanthomonas oryzae pv. oryzae (strain PXO99A)</name>
    <dbReference type="NCBI Taxonomy" id="360094"/>
    <lineage>
        <taxon>Bacteria</taxon>
        <taxon>Pseudomonadati</taxon>
        <taxon>Pseudomonadota</taxon>
        <taxon>Gammaproteobacteria</taxon>
        <taxon>Lysobacterales</taxon>
        <taxon>Lysobacteraceae</taxon>
        <taxon>Xanthomonas</taxon>
    </lineage>
</organism>
<dbReference type="EMBL" id="CP000967">
    <property type="protein sequence ID" value="ACD60118.1"/>
    <property type="molecule type" value="Genomic_DNA"/>
</dbReference>
<gene>
    <name evidence="1" type="ordered locus">PXO_01263</name>
</gene>
<name>A0A0K0GMM7_XANOP</name>
<accession>A0A0K0GMM7</accession>
<reference evidence="1 2" key="1">
    <citation type="journal article" date="2008" name="BMC Genomics">
        <title>Genome sequence and rapid evolution of the rice pathogen Xanthomonas oryzae pv. oryzae PXO99A.</title>
        <authorList>
            <person name="Salzberg S.L."/>
            <person name="Sommer D.D."/>
            <person name="Schatz M.C."/>
            <person name="Phillippy A.M."/>
            <person name="Rabinowicz P.D."/>
            <person name="Tsuge S."/>
            <person name="Furutani A."/>
            <person name="Ochiai H."/>
            <person name="Delcher A.L."/>
            <person name="Kelley D."/>
            <person name="Madupu R."/>
            <person name="Puiu D."/>
            <person name="Radune D."/>
            <person name="Shumway M."/>
            <person name="Trapnell C."/>
            <person name="Aparna G."/>
            <person name="Jha G."/>
            <person name="Pandey A."/>
            <person name="Patil P.B."/>
            <person name="Ishihara H."/>
            <person name="Meyer D.F."/>
            <person name="Szurek B."/>
            <person name="Verdier V."/>
            <person name="Koebnik R."/>
            <person name="Dow J.M."/>
            <person name="Ryan R.P."/>
            <person name="Hirata H."/>
            <person name="Tsuyumu S."/>
            <person name="Won Lee S."/>
            <person name="Seo Y.S."/>
            <person name="Sriariyanum M."/>
            <person name="Ronald P.C."/>
            <person name="Sonti R.V."/>
            <person name="Van Sluys M.A."/>
            <person name="Leach J.E."/>
            <person name="White F.F."/>
            <person name="Bogdanove A.J."/>
        </authorList>
    </citation>
    <scope>NUCLEOTIDE SEQUENCE [LARGE SCALE GENOMIC DNA]</scope>
    <source>
        <strain evidence="1 2">PXO99A</strain>
    </source>
</reference>
<dbReference type="HOGENOM" id="CLU_2249016_0_0_6"/>
<dbReference type="Proteomes" id="UP000001740">
    <property type="component" value="Chromosome"/>
</dbReference>
<protein>
    <submittedName>
        <fullName evidence="1">2-ketoacid dehydrogenase malate dehydrogenase lactate dehydrogenase</fullName>
    </submittedName>
</protein>
<sequence length="104" mass="11974">MYRTHRAPAPLFHGHQYSRSMSEKVGVVMQSDARVRLPQCGMHVRPMQTARTDGRQRGDAYHARSGPSAALVMRNDVRDAMTWRRWRCRGLPKQATWGPRMRAA</sequence>
<dbReference type="KEGG" id="xop:PXO_01263"/>
<dbReference type="AlphaFoldDB" id="A0A0K0GMM7"/>
<proteinExistence type="predicted"/>
<evidence type="ECO:0000313" key="2">
    <source>
        <dbReference type="Proteomes" id="UP000001740"/>
    </source>
</evidence>
<evidence type="ECO:0000313" key="1">
    <source>
        <dbReference type="EMBL" id="ACD60118.1"/>
    </source>
</evidence>